<dbReference type="PANTHER" id="PTHR43918:SF4">
    <property type="entry name" value="CARBOXYLIC ESTER HYDROLASE"/>
    <property type="match status" value="1"/>
</dbReference>
<evidence type="ECO:0000313" key="7">
    <source>
        <dbReference type="EMBL" id="CDF41418.1"/>
    </source>
</evidence>
<evidence type="ECO:0000256" key="5">
    <source>
        <dbReference type="RuleBase" id="RU361235"/>
    </source>
</evidence>
<evidence type="ECO:0000256" key="4">
    <source>
        <dbReference type="PIRSR" id="PIRSR600997-1"/>
    </source>
</evidence>
<dbReference type="AlphaFoldDB" id="R7QUT2"/>
<dbReference type="Gene3D" id="3.40.50.1820">
    <property type="entry name" value="alpha/beta hydrolase"/>
    <property type="match status" value="1"/>
</dbReference>
<feature type="domain" description="Carboxylesterase type B" evidence="6">
    <location>
        <begin position="6"/>
        <end position="475"/>
    </location>
</feature>
<dbReference type="GeneID" id="17319428"/>
<feature type="active site" description="Acyl-ester intermediate" evidence="4">
    <location>
        <position position="195"/>
    </location>
</feature>
<dbReference type="STRING" id="2769.R7QUT2"/>
<dbReference type="InterPro" id="IPR002018">
    <property type="entry name" value="CarbesteraseB"/>
</dbReference>
<dbReference type="RefSeq" id="XP_005711712.1">
    <property type="nucleotide sequence ID" value="XM_005711655.1"/>
</dbReference>
<dbReference type="PANTHER" id="PTHR43918">
    <property type="entry name" value="ACETYLCHOLINESTERASE"/>
    <property type="match status" value="1"/>
</dbReference>
<keyword evidence="3" id="KW-1015">Disulfide bond</keyword>
<comment type="similarity">
    <text evidence="1 5">Belongs to the type-B carboxylesterase/lipase family.</text>
</comment>
<dbReference type="ESTHER" id="chocr-r7qut2">
    <property type="family name" value="Carb_B_Bacteria"/>
</dbReference>
<dbReference type="PhylomeDB" id="R7QUT2"/>
<accession>R7QUT2</accession>
<reference evidence="8" key="1">
    <citation type="journal article" date="2013" name="Proc. Natl. Acad. Sci. U.S.A.">
        <title>Genome structure and metabolic features in the red seaweed Chondrus crispus shed light on evolution of the Archaeplastida.</title>
        <authorList>
            <person name="Collen J."/>
            <person name="Porcel B."/>
            <person name="Carre W."/>
            <person name="Ball S.G."/>
            <person name="Chaparro C."/>
            <person name="Tonon T."/>
            <person name="Barbeyron T."/>
            <person name="Michel G."/>
            <person name="Noel B."/>
            <person name="Valentin K."/>
            <person name="Elias M."/>
            <person name="Artiguenave F."/>
            <person name="Arun A."/>
            <person name="Aury J.M."/>
            <person name="Barbosa-Neto J.F."/>
            <person name="Bothwell J.H."/>
            <person name="Bouget F.Y."/>
            <person name="Brillet L."/>
            <person name="Cabello-Hurtado F."/>
            <person name="Capella-Gutierrez S."/>
            <person name="Charrier B."/>
            <person name="Cladiere L."/>
            <person name="Cock J.M."/>
            <person name="Coelho S.M."/>
            <person name="Colleoni C."/>
            <person name="Czjzek M."/>
            <person name="Da Silva C."/>
            <person name="Delage L."/>
            <person name="Denoeud F."/>
            <person name="Deschamps P."/>
            <person name="Dittami S.M."/>
            <person name="Gabaldon T."/>
            <person name="Gachon C.M."/>
            <person name="Groisillier A."/>
            <person name="Herve C."/>
            <person name="Jabbari K."/>
            <person name="Katinka M."/>
            <person name="Kloareg B."/>
            <person name="Kowalczyk N."/>
            <person name="Labadie K."/>
            <person name="Leblanc C."/>
            <person name="Lopez P.J."/>
            <person name="McLachlan D.H."/>
            <person name="Meslet-Cladiere L."/>
            <person name="Moustafa A."/>
            <person name="Nehr Z."/>
            <person name="Nyvall Collen P."/>
            <person name="Panaud O."/>
            <person name="Partensky F."/>
            <person name="Poulain J."/>
            <person name="Rensing S.A."/>
            <person name="Rousvoal S."/>
            <person name="Samson G."/>
            <person name="Symeonidi A."/>
            <person name="Weissenbach J."/>
            <person name="Zambounis A."/>
            <person name="Wincker P."/>
            <person name="Boyen C."/>
        </authorList>
    </citation>
    <scope>NUCLEOTIDE SEQUENCE [LARGE SCALE GENOMIC DNA]</scope>
    <source>
        <strain evidence="8">cv. Stackhouse</strain>
    </source>
</reference>
<protein>
    <recommendedName>
        <fullName evidence="5">Carboxylic ester hydrolase</fullName>
        <ecNumber evidence="5">3.1.1.-</ecNumber>
    </recommendedName>
</protein>
<evidence type="ECO:0000256" key="3">
    <source>
        <dbReference type="ARBA" id="ARBA00023157"/>
    </source>
</evidence>
<organism evidence="7 8">
    <name type="scientific">Chondrus crispus</name>
    <name type="common">Carrageen Irish moss</name>
    <name type="synonym">Polymorpha crispa</name>
    <dbReference type="NCBI Taxonomy" id="2769"/>
    <lineage>
        <taxon>Eukaryota</taxon>
        <taxon>Rhodophyta</taxon>
        <taxon>Florideophyceae</taxon>
        <taxon>Rhodymeniophycidae</taxon>
        <taxon>Gigartinales</taxon>
        <taxon>Gigartinaceae</taxon>
        <taxon>Chondrus</taxon>
    </lineage>
</organism>
<gene>
    <name evidence="7" type="ORF">CHC_T00000998001</name>
</gene>
<sequence>MQQTGTTVTISTGSVEGQEENGLRIFRGIPFAEPPTGNLRFRPTVPAAPWDGTLPADDFGPPCPQTALGPEFLAGDFARPSNEDCLTLNVWAHDDGQQRPVMVFIYGGGFVSGDSAWPLYEATDLAINADVTVVSINYRLGVLGYLATEELAEESGIDSAGNYGLHDQIEALRWVQTNIRAFGGDPDNVTVFGESAGAISVCAILGAPSADDLFHKAIIESGIGGPVNTPSIMEGGAALMEELGCDDAFDPLRCLRTLPLEDLEGATKILSIFSGDLAELTAVSPHVDGTLIPEQPLLRLSQPGADKPLIVGSNEDEGILFAGAAVVVTRAGFERAVEDMTGATSSTAEAVVDLYSRLDYPLASDAWLAFLGELSFICPGVSAAREAAGGAPAYAYHFTRSPLLTRAIGVAHGIELFYVFSSFDEIPLVTTPPDRRVEQTMQRAWGSFAHTGTPDLAETWPAYSATSPAFAILDDPVDIVTEIRGGRCDDLRRLGLVP</sequence>
<dbReference type="EC" id="3.1.1.-" evidence="5"/>
<dbReference type="InterPro" id="IPR019826">
    <property type="entry name" value="Carboxylesterase_B_AS"/>
</dbReference>
<evidence type="ECO:0000256" key="2">
    <source>
        <dbReference type="ARBA" id="ARBA00022801"/>
    </source>
</evidence>
<name>R7QUT2_CHOCR</name>
<dbReference type="InterPro" id="IPR029058">
    <property type="entry name" value="AB_hydrolase_fold"/>
</dbReference>
<dbReference type="OMA" id="CDHLVAP"/>
<dbReference type="KEGG" id="ccp:CHC_T00000998001"/>
<dbReference type="Pfam" id="PF00135">
    <property type="entry name" value="COesterase"/>
    <property type="match status" value="1"/>
</dbReference>
<dbReference type="SUPFAM" id="SSF53474">
    <property type="entry name" value="alpha/beta-Hydrolases"/>
    <property type="match status" value="1"/>
</dbReference>
<keyword evidence="2 5" id="KW-0378">Hydrolase</keyword>
<dbReference type="GO" id="GO:0004104">
    <property type="term" value="F:cholinesterase activity"/>
    <property type="evidence" value="ECO:0007669"/>
    <property type="project" value="InterPro"/>
</dbReference>
<proteinExistence type="inferred from homology"/>
<dbReference type="InterPro" id="IPR000997">
    <property type="entry name" value="Cholinesterase"/>
</dbReference>
<dbReference type="InterPro" id="IPR050654">
    <property type="entry name" value="AChE-related_enzymes"/>
</dbReference>
<evidence type="ECO:0000259" key="6">
    <source>
        <dbReference type="Pfam" id="PF00135"/>
    </source>
</evidence>
<feature type="active site" description="Charge relay system" evidence="4">
    <location>
        <position position="317"/>
    </location>
</feature>
<dbReference type="Gramene" id="CDF41418">
    <property type="protein sequence ID" value="CDF41418"/>
    <property type="gene ID" value="CHC_T00000998001"/>
</dbReference>
<dbReference type="OrthoDB" id="408631at2759"/>
<dbReference type="EMBL" id="HG002371">
    <property type="protein sequence ID" value="CDF41418.1"/>
    <property type="molecule type" value="Genomic_DNA"/>
</dbReference>
<evidence type="ECO:0000313" key="8">
    <source>
        <dbReference type="Proteomes" id="UP000012073"/>
    </source>
</evidence>
<feature type="active site" description="Charge relay system" evidence="4">
    <location>
        <position position="412"/>
    </location>
</feature>
<keyword evidence="8" id="KW-1185">Reference proteome</keyword>
<dbReference type="PRINTS" id="PR00878">
    <property type="entry name" value="CHOLNESTRASE"/>
</dbReference>
<dbReference type="Proteomes" id="UP000012073">
    <property type="component" value="Unassembled WGS sequence"/>
</dbReference>
<dbReference type="PROSITE" id="PS00122">
    <property type="entry name" value="CARBOXYLESTERASE_B_1"/>
    <property type="match status" value="1"/>
</dbReference>
<evidence type="ECO:0000256" key="1">
    <source>
        <dbReference type="ARBA" id="ARBA00005964"/>
    </source>
</evidence>